<accession>A0A843UHA7</accession>
<reference evidence="2" key="1">
    <citation type="submission" date="2017-07" db="EMBL/GenBank/DDBJ databases">
        <title>Taro Niue Genome Assembly and Annotation.</title>
        <authorList>
            <person name="Atibalentja N."/>
            <person name="Keating K."/>
            <person name="Fields C.J."/>
        </authorList>
    </citation>
    <scope>NUCLEOTIDE SEQUENCE</scope>
    <source>
        <strain evidence="2">Niue_2</strain>
        <tissue evidence="2">Leaf</tissue>
    </source>
</reference>
<feature type="compositionally biased region" description="Basic and acidic residues" evidence="1">
    <location>
        <begin position="507"/>
        <end position="527"/>
    </location>
</feature>
<name>A0A843UHA7_COLES</name>
<sequence length="587" mass="64410">MNEYLEETIQDPSKVIEPLGDSVAWGGCAVMYLLGQHLHFELFDFSYQFLNVSEVENATLLQNAPSERAKSPNLIQGYDLLLEAMRKARRLNNHVFSMLRARCPLEDKIACAIKQSGAPLHRGDGFPDGVNPKTNYVPKLTNMVCGTSPTIALSSPSPCTRQRRRLSTLLHRPRQPPPRKLRTRSWNCTCTTSSVAPTPPPGPSPACWARSTMAILVPFASPLGFFTPRMSSPSPTPTAPFPLTLVTGLSGTAFSPECTLAARVPSQLGPDGLGLGFAFHHGHRRRADGKVRAGCVAGRGAGAGRVRGQFGRRDHADAGVHDHDGGRRGRDRCVARLSVTGNGEVQECGRVRRGKTTDRVRAARRRRRGDTAQDIGPYDHITHCDERETPSQLRGGISEYQFAISKYYGGVHDPICIAYPNQNRAAWGLSNSAFPNESPPSVLCTLEPSRLASKIRWNSSSLSSNHGRGKHYRHIGASKITKHDKHQHVETKTEDTKSAPPKKRKGPHELTESTYKRQRKAPQERPEIPLTGCPSRTPESRKGVGEVRTTTGDLRVGAPRHRTRKIQARASAAHCPPDACRLGAPEI</sequence>
<feature type="compositionally biased region" description="Basic residues" evidence="1">
    <location>
        <begin position="477"/>
        <end position="486"/>
    </location>
</feature>
<dbReference type="Pfam" id="PF05994">
    <property type="entry name" value="FragX_IP"/>
    <property type="match status" value="1"/>
</dbReference>
<dbReference type="PANTHER" id="PTHR12195">
    <property type="entry name" value="CYTOPLASMIC FMR1-INTERACTING PROTEIN-RELATED"/>
    <property type="match status" value="1"/>
</dbReference>
<proteinExistence type="predicted"/>
<organism evidence="2 3">
    <name type="scientific">Colocasia esculenta</name>
    <name type="common">Wild taro</name>
    <name type="synonym">Arum esculentum</name>
    <dbReference type="NCBI Taxonomy" id="4460"/>
    <lineage>
        <taxon>Eukaryota</taxon>
        <taxon>Viridiplantae</taxon>
        <taxon>Streptophyta</taxon>
        <taxon>Embryophyta</taxon>
        <taxon>Tracheophyta</taxon>
        <taxon>Spermatophyta</taxon>
        <taxon>Magnoliopsida</taxon>
        <taxon>Liliopsida</taxon>
        <taxon>Araceae</taxon>
        <taxon>Aroideae</taxon>
        <taxon>Colocasieae</taxon>
        <taxon>Colocasia</taxon>
    </lineage>
</organism>
<keyword evidence="3" id="KW-1185">Reference proteome</keyword>
<evidence type="ECO:0000313" key="3">
    <source>
        <dbReference type="Proteomes" id="UP000652761"/>
    </source>
</evidence>
<dbReference type="EMBL" id="NMUH01000558">
    <property type="protein sequence ID" value="MQL81270.1"/>
    <property type="molecule type" value="Genomic_DNA"/>
</dbReference>
<dbReference type="Proteomes" id="UP000652761">
    <property type="component" value="Unassembled WGS sequence"/>
</dbReference>
<dbReference type="GO" id="GO:0031267">
    <property type="term" value="F:small GTPase binding"/>
    <property type="evidence" value="ECO:0007669"/>
    <property type="project" value="InterPro"/>
</dbReference>
<dbReference type="OrthoDB" id="1585644at2759"/>
<dbReference type="GO" id="GO:0030833">
    <property type="term" value="P:regulation of actin filament polymerization"/>
    <property type="evidence" value="ECO:0007669"/>
    <property type="project" value="InterPro"/>
</dbReference>
<gene>
    <name evidence="2" type="ORF">Taro_013729</name>
</gene>
<feature type="region of interest" description="Disordered" evidence="1">
    <location>
        <begin position="356"/>
        <end position="380"/>
    </location>
</feature>
<evidence type="ECO:0000256" key="1">
    <source>
        <dbReference type="SAM" id="MobiDB-lite"/>
    </source>
</evidence>
<comment type="caution">
    <text evidence="2">The sequence shown here is derived from an EMBL/GenBank/DDBJ whole genome shotgun (WGS) entry which is preliminary data.</text>
</comment>
<protein>
    <submittedName>
        <fullName evidence="2">Uncharacterized protein</fullName>
    </submittedName>
</protein>
<dbReference type="AlphaFoldDB" id="A0A843UHA7"/>
<evidence type="ECO:0000313" key="2">
    <source>
        <dbReference type="EMBL" id="MQL81270.1"/>
    </source>
</evidence>
<feature type="compositionally biased region" description="Basic residues" evidence="1">
    <location>
        <begin position="558"/>
        <end position="567"/>
    </location>
</feature>
<feature type="compositionally biased region" description="Basic and acidic residues" evidence="1">
    <location>
        <begin position="487"/>
        <end position="497"/>
    </location>
</feature>
<dbReference type="InterPro" id="IPR008081">
    <property type="entry name" value="Cytoplasmic_FMR1-int"/>
</dbReference>
<feature type="region of interest" description="Disordered" evidence="1">
    <location>
        <begin position="477"/>
        <end position="587"/>
    </location>
</feature>